<feature type="transmembrane region" description="Helical" evidence="1">
    <location>
        <begin position="155"/>
        <end position="178"/>
    </location>
</feature>
<accession>A0A9E8MK43</accession>
<dbReference type="InterPro" id="IPR049713">
    <property type="entry name" value="Pr6Pr-like"/>
</dbReference>
<keyword evidence="1" id="KW-1133">Transmembrane helix</keyword>
<keyword evidence="1" id="KW-0472">Membrane</keyword>
<feature type="transmembrane region" description="Helical" evidence="1">
    <location>
        <begin position="132"/>
        <end position="148"/>
    </location>
</feature>
<protein>
    <submittedName>
        <fullName evidence="2">Pr6Pr family membrane protein</fullName>
    </submittedName>
</protein>
<gene>
    <name evidence="2" type="ORF">OVN18_10670</name>
</gene>
<reference evidence="2" key="1">
    <citation type="submission" date="2022-11" db="EMBL/GenBank/DDBJ databases">
        <title>Description of Microcella daejonensis nov. sp, isolated from riverside soil.</title>
        <authorList>
            <person name="Molina K.M."/>
            <person name="Kim S.B."/>
        </authorList>
    </citation>
    <scope>NUCLEOTIDE SEQUENCE</scope>
    <source>
        <strain evidence="2">MMS21-STM12</strain>
    </source>
</reference>
<organism evidence="2 3">
    <name type="scientific">Microcella daejeonensis</name>
    <dbReference type="NCBI Taxonomy" id="2994971"/>
    <lineage>
        <taxon>Bacteria</taxon>
        <taxon>Bacillati</taxon>
        <taxon>Actinomycetota</taxon>
        <taxon>Actinomycetes</taxon>
        <taxon>Micrococcales</taxon>
        <taxon>Microbacteriaceae</taxon>
        <taxon>Microcella</taxon>
    </lineage>
</organism>
<keyword evidence="3" id="KW-1185">Reference proteome</keyword>
<feature type="transmembrane region" description="Helical" evidence="1">
    <location>
        <begin position="198"/>
        <end position="220"/>
    </location>
</feature>
<dbReference type="AlphaFoldDB" id="A0A9E8MK43"/>
<evidence type="ECO:0000313" key="3">
    <source>
        <dbReference type="Proteomes" id="UP001164706"/>
    </source>
</evidence>
<keyword evidence="1" id="KW-0812">Transmembrane</keyword>
<dbReference type="EMBL" id="CP113089">
    <property type="protein sequence ID" value="WAB81012.1"/>
    <property type="molecule type" value="Genomic_DNA"/>
</dbReference>
<name>A0A9E8MK43_9MICO</name>
<evidence type="ECO:0000256" key="1">
    <source>
        <dbReference type="SAM" id="Phobius"/>
    </source>
</evidence>
<dbReference type="RefSeq" id="WP_267780760.1">
    <property type="nucleotide sequence ID" value="NZ_CP113089.1"/>
</dbReference>
<dbReference type="NCBIfam" id="NF038065">
    <property type="entry name" value="Pr6Pr"/>
    <property type="match status" value="1"/>
</dbReference>
<feature type="transmembrane region" description="Helical" evidence="1">
    <location>
        <begin position="89"/>
        <end position="112"/>
    </location>
</feature>
<evidence type="ECO:0000313" key="2">
    <source>
        <dbReference type="EMBL" id="WAB81012.1"/>
    </source>
</evidence>
<proteinExistence type="predicted"/>
<dbReference type="KEGG" id="mdb:OVN18_10670"/>
<feature type="transmembrane region" description="Helical" evidence="1">
    <location>
        <begin position="58"/>
        <end position="77"/>
    </location>
</feature>
<dbReference type="Proteomes" id="UP001164706">
    <property type="component" value="Chromosome"/>
</dbReference>
<sequence>MPTTTAHASSPVMSRAGVRSLRRGLGALSALAGLAVLAAVITQVSDQIAAGRFEADEYFHFFTIQTALINVVVLLAGGVEAFRRPVDTLLYTAVRASAVAYAVVTGLVYNVLLRGIPNDDGYVGPVWPNELLHVWIPVYIALEFLVNPTRARLGWGALGLAVSFPLAWVGVTMVRGAIDGWYPYPFLEPDGPNGVGGVVGYVIGIAVLIIGLAALTVLVTRGQHRRGASRGAE</sequence>